<dbReference type="InterPro" id="IPR050194">
    <property type="entry name" value="Glycosyltransferase_grp1"/>
</dbReference>
<evidence type="ECO:0000256" key="1">
    <source>
        <dbReference type="ARBA" id="ARBA00009481"/>
    </source>
</evidence>
<dbReference type="EMBL" id="JBJHQH010000015">
    <property type="protein sequence ID" value="MFK9093515.1"/>
    <property type="molecule type" value="Genomic_DNA"/>
</dbReference>
<keyword evidence="2" id="KW-0812">Transmembrane</keyword>
<evidence type="ECO:0000259" key="3">
    <source>
        <dbReference type="Pfam" id="PF00534"/>
    </source>
</evidence>
<dbReference type="Proteomes" id="UP001623041">
    <property type="component" value="Unassembled WGS sequence"/>
</dbReference>
<evidence type="ECO:0000259" key="4">
    <source>
        <dbReference type="Pfam" id="PF13439"/>
    </source>
</evidence>
<dbReference type="InterPro" id="IPR028098">
    <property type="entry name" value="Glyco_trans_4-like_N"/>
</dbReference>
<proteinExistence type="inferred from homology"/>
<gene>
    <name evidence="5" type="ORF">ACJEBI_18785</name>
</gene>
<dbReference type="PANTHER" id="PTHR45947">
    <property type="entry name" value="SULFOQUINOVOSYL TRANSFERASE SQD2"/>
    <property type="match status" value="1"/>
</dbReference>
<feature type="transmembrane region" description="Helical" evidence="2">
    <location>
        <begin position="111"/>
        <end position="132"/>
    </location>
</feature>
<evidence type="ECO:0000256" key="2">
    <source>
        <dbReference type="SAM" id="Phobius"/>
    </source>
</evidence>
<organism evidence="5 6">
    <name type="scientific">Bacillus salipaludis</name>
    <dbReference type="NCBI Taxonomy" id="2547811"/>
    <lineage>
        <taxon>Bacteria</taxon>
        <taxon>Bacillati</taxon>
        <taxon>Bacillota</taxon>
        <taxon>Bacilli</taxon>
        <taxon>Bacillales</taxon>
        <taxon>Bacillaceae</taxon>
        <taxon>Bacillus</taxon>
    </lineage>
</organism>
<dbReference type="CDD" id="cd03794">
    <property type="entry name" value="GT4_WbuB-like"/>
    <property type="match status" value="1"/>
</dbReference>
<dbReference type="RefSeq" id="WP_406582026.1">
    <property type="nucleotide sequence ID" value="NZ_JBJHQH010000015.1"/>
</dbReference>
<dbReference type="Pfam" id="PF00534">
    <property type="entry name" value="Glycos_transf_1"/>
    <property type="match status" value="1"/>
</dbReference>
<keyword evidence="2" id="KW-1133">Transmembrane helix</keyword>
<accession>A0ABW8RJ65</accession>
<comment type="similarity">
    <text evidence="1">Belongs to the glycosyltransferase group 1 family. Glycosyltransferase 4 subfamily.</text>
</comment>
<name>A0ABW8RJ65_9BACI</name>
<evidence type="ECO:0000313" key="6">
    <source>
        <dbReference type="Proteomes" id="UP001623041"/>
    </source>
</evidence>
<protein>
    <submittedName>
        <fullName evidence="5">Glycosyltransferase family 4 protein</fullName>
    </submittedName>
</protein>
<dbReference type="Gene3D" id="3.40.50.2000">
    <property type="entry name" value="Glycogen Phosphorylase B"/>
    <property type="match status" value="2"/>
</dbReference>
<feature type="domain" description="Glycosyl transferase family 1" evidence="3">
    <location>
        <begin position="216"/>
        <end position="377"/>
    </location>
</feature>
<keyword evidence="6" id="KW-1185">Reference proteome</keyword>
<dbReference type="Pfam" id="PF13439">
    <property type="entry name" value="Glyco_transf_4"/>
    <property type="match status" value="1"/>
</dbReference>
<keyword evidence="2" id="KW-0472">Membrane</keyword>
<evidence type="ECO:0000313" key="5">
    <source>
        <dbReference type="EMBL" id="MFK9093515.1"/>
    </source>
</evidence>
<comment type="caution">
    <text evidence="5">The sequence shown here is derived from an EMBL/GenBank/DDBJ whole genome shotgun (WGS) entry which is preliminary data.</text>
</comment>
<dbReference type="PANTHER" id="PTHR45947:SF3">
    <property type="entry name" value="SULFOQUINOVOSYL TRANSFERASE SQD2"/>
    <property type="match status" value="1"/>
</dbReference>
<sequence length="409" mass="47284">MSKKILIISQNFYPEIGSAANRSKNIYQLLKKEGYTVSVLTTEPSYPNKKMYEDEKFWDDEALNHETETIKRIKITNNKYSQSIFNRLIYYLEITIRMLIFILFNKRKYDVVFVTTPPIFVGIAGLFAKVTLRCRLLLDIRDLWPESLKGVGVFHQPFVIFLVKKLEKIMCQYADSIIVNSKAYIDYIVDHAGIPKQKITFIPNGARHSEMEMESEKQIKNKVVYAGNLGLAQDVQLLKELSKMLNDQNISIDIIGFGMKKKEFYQFVKQENLNYVRFLSPRTRKECLQLISSYQVGLVALTNKEVFEMVLPGKIIDYMTCGTPIVGAVSGYSRDIICGEKAGLISDAHNPNEMVNYILEIFEHPDLRERLSENARNYVKVNFIWENNIKTLVRIIESQVQAHKEVDKG</sequence>
<dbReference type="InterPro" id="IPR001296">
    <property type="entry name" value="Glyco_trans_1"/>
</dbReference>
<reference evidence="5 6" key="1">
    <citation type="submission" date="2024-11" db="EMBL/GenBank/DDBJ databases">
        <authorList>
            <person name="Lucas J.A."/>
        </authorList>
    </citation>
    <scope>NUCLEOTIDE SEQUENCE [LARGE SCALE GENOMIC DNA]</scope>
    <source>
        <strain evidence="5 6">Z 5.4</strain>
    </source>
</reference>
<feature type="domain" description="Glycosyltransferase subfamily 4-like N-terminal" evidence="4">
    <location>
        <begin position="25"/>
        <end position="206"/>
    </location>
</feature>
<dbReference type="SUPFAM" id="SSF53756">
    <property type="entry name" value="UDP-Glycosyltransferase/glycogen phosphorylase"/>
    <property type="match status" value="1"/>
</dbReference>